<dbReference type="PANTHER" id="PTHR43664">
    <property type="entry name" value="MONOAMINE OXIDASE-RELATED"/>
    <property type="match status" value="1"/>
</dbReference>
<evidence type="ECO:0000313" key="4">
    <source>
        <dbReference type="Proteomes" id="UP000715441"/>
    </source>
</evidence>
<gene>
    <name evidence="3" type="ORF">HFP15_33030</name>
</gene>
<evidence type="ECO:0000313" key="3">
    <source>
        <dbReference type="EMBL" id="NKQ57697.1"/>
    </source>
</evidence>
<dbReference type="SUPFAM" id="SSF54637">
    <property type="entry name" value="Thioesterase/thiol ester dehydrase-isomerase"/>
    <property type="match status" value="1"/>
</dbReference>
<dbReference type="InterPro" id="IPR002539">
    <property type="entry name" value="MaoC-like_dom"/>
</dbReference>
<dbReference type="PANTHER" id="PTHR43664:SF1">
    <property type="entry name" value="BETA-METHYLMALYL-COA DEHYDRATASE"/>
    <property type="match status" value="1"/>
</dbReference>
<dbReference type="Pfam" id="PF01575">
    <property type="entry name" value="MaoC_dehydratas"/>
    <property type="match status" value="1"/>
</dbReference>
<dbReference type="Proteomes" id="UP000715441">
    <property type="component" value="Unassembled WGS sequence"/>
</dbReference>
<proteinExistence type="inferred from homology"/>
<comment type="similarity">
    <text evidence="1">Belongs to the enoyl-CoA hydratase/isomerase family.</text>
</comment>
<evidence type="ECO:0000259" key="2">
    <source>
        <dbReference type="Pfam" id="PF01575"/>
    </source>
</evidence>
<accession>A0ABX1JHI4</accession>
<dbReference type="EMBL" id="JAAXLS010000040">
    <property type="protein sequence ID" value="NKQ57697.1"/>
    <property type="molecule type" value="Genomic_DNA"/>
</dbReference>
<comment type="caution">
    <text evidence="3">The sequence shown here is derived from an EMBL/GenBank/DDBJ whole genome shotgun (WGS) entry which is preliminary data.</text>
</comment>
<organism evidence="3 4">
    <name type="scientific">Amycolatopsis acididurans</name>
    <dbReference type="NCBI Taxonomy" id="2724524"/>
    <lineage>
        <taxon>Bacteria</taxon>
        <taxon>Bacillati</taxon>
        <taxon>Actinomycetota</taxon>
        <taxon>Actinomycetes</taxon>
        <taxon>Pseudonocardiales</taxon>
        <taxon>Pseudonocardiaceae</taxon>
        <taxon>Amycolatopsis</taxon>
    </lineage>
</organism>
<dbReference type="InterPro" id="IPR052342">
    <property type="entry name" value="MCH/BMMD"/>
</dbReference>
<sequence>MGQRFHSGTREVTDQDLKAFTELSGDRHPLHTRGAGRFGRPVLHGPFGLAVFLGLLHEMGIVAESVVALLDTRWRYRAPIHVGDTLRFELTVTRCRRTSKSDEGVVNRHVTLLNQDGVTVQEGTTAMLVRARDAGPDPVGRA</sequence>
<dbReference type="InterPro" id="IPR029069">
    <property type="entry name" value="HotDog_dom_sf"/>
</dbReference>
<keyword evidence="4" id="KW-1185">Reference proteome</keyword>
<name>A0ABX1JHI4_9PSEU</name>
<reference evidence="3 4" key="1">
    <citation type="submission" date="2020-04" db="EMBL/GenBank/DDBJ databases">
        <title>Novel species.</title>
        <authorList>
            <person name="Teo W.F.A."/>
            <person name="Lipun K."/>
            <person name="Srisuk N."/>
            <person name="Duangmal K."/>
        </authorList>
    </citation>
    <scope>NUCLEOTIDE SEQUENCE [LARGE SCALE GENOMIC DNA]</scope>
    <source>
        <strain evidence="3 4">K13G38</strain>
    </source>
</reference>
<evidence type="ECO:0000256" key="1">
    <source>
        <dbReference type="ARBA" id="ARBA00005254"/>
    </source>
</evidence>
<protein>
    <submittedName>
        <fullName evidence="3">Dehydratase</fullName>
    </submittedName>
</protein>
<feature type="domain" description="MaoC-like" evidence="2">
    <location>
        <begin position="8"/>
        <end position="110"/>
    </location>
</feature>
<dbReference type="Gene3D" id="3.10.129.10">
    <property type="entry name" value="Hotdog Thioesterase"/>
    <property type="match status" value="1"/>
</dbReference>